<reference evidence="2 3" key="1">
    <citation type="submission" date="2019-10" db="EMBL/GenBank/DDBJ databases">
        <title>Whole genome shotgun sequence of Streptomyces angustmyceticus NBRC 3934.</title>
        <authorList>
            <person name="Hosoyama A."/>
            <person name="Ichikawa N."/>
            <person name="Kimura A."/>
            <person name="Kitahashi Y."/>
            <person name="Komaki H."/>
            <person name="Uohara A."/>
        </authorList>
    </citation>
    <scope>NUCLEOTIDE SEQUENCE [LARGE SCALE GENOMIC DNA]</scope>
    <source>
        <strain evidence="2 3">NBRC 3934</strain>
    </source>
</reference>
<dbReference type="Proteomes" id="UP000325598">
    <property type="component" value="Unassembled WGS sequence"/>
</dbReference>
<dbReference type="InterPro" id="IPR016181">
    <property type="entry name" value="Acyl_CoA_acyltransferase"/>
</dbReference>
<dbReference type="EMBL" id="BLAG01000004">
    <property type="protein sequence ID" value="GES28265.1"/>
    <property type="molecule type" value="Genomic_DNA"/>
</dbReference>
<keyword evidence="2" id="KW-0808">Transferase</keyword>
<dbReference type="InterPro" id="IPR051531">
    <property type="entry name" value="N-acetyltransferase"/>
</dbReference>
<feature type="domain" description="N-acetyltransferase" evidence="1">
    <location>
        <begin position="13"/>
        <end position="179"/>
    </location>
</feature>
<dbReference type="Gene3D" id="3.40.630.30">
    <property type="match status" value="1"/>
</dbReference>
<dbReference type="PANTHER" id="PTHR43792:SF1">
    <property type="entry name" value="N-ACETYLTRANSFERASE DOMAIN-CONTAINING PROTEIN"/>
    <property type="match status" value="1"/>
</dbReference>
<dbReference type="OrthoDB" id="9799321at2"/>
<evidence type="ECO:0000259" key="1">
    <source>
        <dbReference type="PROSITE" id="PS51186"/>
    </source>
</evidence>
<name>A0A5J4LDQ8_9ACTN</name>
<proteinExistence type="predicted"/>
<comment type="caution">
    <text evidence="2">The sequence shown here is derived from an EMBL/GenBank/DDBJ whole genome shotgun (WGS) entry which is preliminary data.</text>
</comment>
<protein>
    <submittedName>
        <fullName evidence="2">N-acetyltransferase</fullName>
    </submittedName>
</protein>
<sequence length="190" mass="21074">MGKPAETLRFDQVELRRWRGTDIEALDRLITESRAHLLPWMPFAATHDRKQGEGFLTRCKEEWESEQAYHYAIVSAEEVIGSCGLMRRIGPGGLDIGYWLHPASTGKGLATMAASALVQEGRQLPGIDRIEIHHDEANPASGAVARRLGFTEFERVPLPQGAEAPGESGIDVRWRLQIRTGRTDPVHGSP</sequence>
<dbReference type="SUPFAM" id="SSF55729">
    <property type="entry name" value="Acyl-CoA N-acyltransferases (Nat)"/>
    <property type="match status" value="1"/>
</dbReference>
<dbReference type="Pfam" id="PF13302">
    <property type="entry name" value="Acetyltransf_3"/>
    <property type="match status" value="1"/>
</dbReference>
<dbReference type="GO" id="GO:0016747">
    <property type="term" value="F:acyltransferase activity, transferring groups other than amino-acyl groups"/>
    <property type="evidence" value="ECO:0007669"/>
    <property type="project" value="InterPro"/>
</dbReference>
<dbReference type="InterPro" id="IPR000182">
    <property type="entry name" value="GNAT_dom"/>
</dbReference>
<evidence type="ECO:0000313" key="3">
    <source>
        <dbReference type="Proteomes" id="UP000325598"/>
    </source>
</evidence>
<dbReference type="PANTHER" id="PTHR43792">
    <property type="entry name" value="GNAT FAMILY, PUTATIVE (AFU_ORTHOLOGUE AFUA_3G00765)-RELATED-RELATED"/>
    <property type="match status" value="1"/>
</dbReference>
<organism evidence="2 3">
    <name type="scientific">Streptomyces angustmyceticus</name>
    <dbReference type="NCBI Taxonomy" id="285578"/>
    <lineage>
        <taxon>Bacteria</taxon>
        <taxon>Bacillati</taxon>
        <taxon>Actinomycetota</taxon>
        <taxon>Actinomycetes</taxon>
        <taxon>Kitasatosporales</taxon>
        <taxon>Streptomycetaceae</taxon>
        <taxon>Streptomyces</taxon>
    </lineage>
</organism>
<gene>
    <name evidence="2" type="ORF">San01_07520</name>
</gene>
<dbReference type="RefSeq" id="WP_086721966.1">
    <property type="nucleotide sequence ID" value="NZ_BLAG01000004.1"/>
</dbReference>
<dbReference type="PROSITE" id="PS51186">
    <property type="entry name" value="GNAT"/>
    <property type="match status" value="1"/>
</dbReference>
<accession>A0A5J4LDQ8</accession>
<dbReference type="GeneID" id="96749352"/>
<evidence type="ECO:0000313" key="2">
    <source>
        <dbReference type="EMBL" id="GES28265.1"/>
    </source>
</evidence>
<dbReference type="AlphaFoldDB" id="A0A5J4LDQ8"/>
<keyword evidence="3" id="KW-1185">Reference proteome</keyword>